<feature type="compositionally biased region" description="Polar residues" evidence="1">
    <location>
        <begin position="158"/>
        <end position="172"/>
    </location>
</feature>
<gene>
    <name evidence="3" type="ORF">CEUTPL_LOCUS12081</name>
</gene>
<reference evidence="3" key="1">
    <citation type="submission" date="2022-01" db="EMBL/GenBank/DDBJ databases">
        <authorList>
            <person name="King R."/>
        </authorList>
    </citation>
    <scope>NUCLEOTIDE SEQUENCE</scope>
</reference>
<dbReference type="Proteomes" id="UP001152799">
    <property type="component" value="Chromosome 7"/>
</dbReference>
<feature type="region of interest" description="Disordered" evidence="1">
    <location>
        <begin position="232"/>
        <end position="251"/>
    </location>
</feature>
<sequence>MENKQWKVVKFNNEDEGDSVEVVPLSWITGTDCFWPPFDNRRDVESAMKHCLSPQENSWRKYTGVQSSSRTYDKFATASSRANKVIANSEIDSSGSEKLPKKRLVKMNPLYAKNYFLNSNETSEDEAEINVEIPKFPTLSTNTKLNKGLPSKKASKGLTKTNGANTSGVTKNTNEKKLDYRKSHSQKVGSNSSNNELPSNLAGKNNAVQEKIVFEEEQCEDEEYLPCDDEHISDSEASSISSKHDSQTVDDKNVLHSKKANRTDAAALVETDELDNNSSVLKKLVRQTIINNKLIKKQNAMLKELISKLNVAGLNNMDPDEEVLSQQFKNTFPIKEDENLDSTNQILSEEEKFYKYALKMVSLEGGHSVSECVRKVMTVVIDDNLANSYSFKGHKAKKNFSKYKHLVSLIIDSVRSHIPTATTKEMQDQIAIWLTKSRRRMEAALQD</sequence>
<dbReference type="OrthoDB" id="6784356at2759"/>
<evidence type="ECO:0000313" key="4">
    <source>
        <dbReference type="Proteomes" id="UP001152799"/>
    </source>
</evidence>
<accession>A0A9P0DJA4</accession>
<dbReference type="EMBL" id="OU892283">
    <property type="protein sequence ID" value="CAH1133630.1"/>
    <property type="molecule type" value="Genomic_DNA"/>
</dbReference>
<protein>
    <recommendedName>
        <fullName evidence="2">DUF4806 domain-containing protein</fullName>
    </recommendedName>
</protein>
<dbReference type="InterPro" id="IPR032071">
    <property type="entry name" value="DUF4806"/>
</dbReference>
<name>A0A9P0DJA4_9CUCU</name>
<dbReference type="AlphaFoldDB" id="A0A9P0DJA4"/>
<feature type="compositionally biased region" description="Basic and acidic residues" evidence="1">
    <location>
        <begin position="173"/>
        <end position="182"/>
    </location>
</feature>
<evidence type="ECO:0000259" key="2">
    <source>
        <dbReference type="Pfam" id="PF16064"/>
    </source>
</evidence>
<keyword evidence="4" id="KW-1185">Reference proteome</keyword>
<feature type="compositionally biased region" description="Low complexity" evidence="1">
    <location>
        <begin position="190"/>
        <end position="201"/>
    </location>
</feature>
<feature type="compositionally biased region" description="Basic and acidic residues" evidence="1">
    <location>
        <begin position="242"/>
        <end position="251"/>
    </location>
</feature>
<dbReference type="PANTHER" id="PTHR34153:SF2">
    <property type="entry name" value="SI:CH211-262H13.3-RELATED"/>
    <property type="match status" value="1"/>
</dbReference>
<dbReference type="Pfam" id="PF16064">
    <property type="entry name" value="DUF4806"/>
    <property type="match status" value="1"/>
</dbReference>
<evidence type="ECO:0000256" key="1">
    <source>
        <dbReference type="SAM" id="MobiDB-lite"/>
    </source>
</evidence>
<feature type="domain" description="DUF4806" evidence="2">
    <location>
        <begin position="331"/>
        <end position="412"/>
    </location>
</feature>
<organism evidence="3 4">
    <name type="scientific">Ceutorhynchus assimilis</name>
    <name type="common">cabbage seed weevil</name>
    <dbReference type="NCBI Taxonomy" id="467358"/>
    <lineage>
        <taxon>Eukaryota</taxon>
        <taxon>Metazoa</taxon>
        <taxon>Ecdysozoa</taxon>
        <taxon>Arthropoda</taxon>
        <taxon>Hexapoda</taxon>
        <taxon>Insecta</taxon>
        <taxon>Pterygota</taxon>
        <taxon>Neoptera</taxon>
        <taxon>Endopterygota</taxon>
        <taxon>Coleoptera</taxon>
        <taxon>Polyphaga</taxon>
        <taxon>Cucujiformia</taxon>
        <taxon>Curculionidae</taxon>
        <taxon>Ceutorhynchinae</taxon>
        <taxon>Ceutorhynchus</taxon>
    </lineage>
</organism>
<dbReference type="PANTHER" id="PTHR34153">
    <property type="entry name" value="SI:CH211-262H13.3-RELATED-RELATED"/>
    <property type="match status" value="1"/>
</dbReference>
<feature type="region of interest" description="Disordered" evidence="1">
    <location>
        <begin position="139"/>
        <end position="203"/>
    </location>
</feature>
<evidence type="ECO:0000313" key="3">
    <source>
        <dbReference type="EMBL" id="CAH1133630.1"/>
    </source>
</evidence>
<proteinExistence type="predicted"/>